<comment type="caution">
    <text evidence="4">The sequence shown here is derived from an EMBL/GenBank/DDBJ whole genome shotgun (WGS) entry which is preliminary data.</text>
</comment>
<feature type="repeat" description="TPR" evidence="1">
    <location>
        <begin position="207"/>
        <end position="240"/>
    </location>
</feature>
<keyword evidence="1" id="KW-0802">TPR repeat</keyword>
<reference evidence="4 5" key="1">
    <citation type="journal article" date="2021" name="Commun. Biol.">
        <title>The genome of Shorea leprosula (Dipterocarpaceae) highlights the ecological relevance of drought in aseasonal tropical rainforests.</title>
        <authorList>
            <person name="Ng K.K.S."/>
            <person name="Kobayashi M.J."/>
            <person name="Fawcett J.A."/>
            <person name="Hatakeyama M."/>
            <person name="Paape T."/>
            <person name="Ng C.H."/>
            <person name="Ang C.C."/>
            <person name="Tnah L.H."/>
            <person name="Lee C.T."/>
            <person name="Nishiyama T."/>
            <person name="Sese J."/>
            <person name="O'Brien M.J."/>
            <person name="Copetti D."/>
            <person name="Mohd Noor M.I."/>
            <person name="Ong R.C."/>
            <person name="Putra M."/>
            <person name="Sireger I.Z."/>
            <person name="Indrioko S."/>
            <person name="Kosugi Y."/>
            <person name="Izuno A."/>
            <person name="Isagi Y."/>
            <person name="Lee S.L."/>
            <person name="Shimizu K.K."/>
        </authorList>
    </citation>
    <scope>NUCLEOTIDE SEQUENCE [LARGE SCALE GENOMIC DNA]</scope>
    <source>
        <strain evidence="4">214</strain>
    </source>
</reference>
<dbReference type="InterPro" id="IPR011990">
    <property type="entry name" value="TPR-like_helical_dom_sf"/>
</dbReference>
<dbReference type="PROSITE" id="PS50005">
    <property type="entry name" value="TPR"/>
    <property type="match status" value="2"/>
</dbReference>
<gene>
    <name evidence="4" type="ORF">SLEP1_g51269</name>
</gene>
<dbReference type="GO" id="GO:0005737">
    <property type="term" value="C:cytoplasm"/>
    <property type="evidence" value="ECO:0007669"/>
    <property type="project" value="TreeGrafter"/>
</dbReference>
<dbReference type="Gene3D" id="1.25.40.10">
    <property type="entry name" value="Tetratricopeptide repeat domain"/>
    <property type="match status" value="1"/>
</dbReference>
<feature type="compositionally biased region" description="Polar residues" evidence="2">
    <location>
        <begin position="82"/>
        <end position="93"/>
    </location>
</feature>
<dbReference type="PANTHER" id="PTHR46050:SF18">
    <property type="entry name" value="TETRATRICOPEPTIDE REPEAT (TPR)-LIKE SUPERFAMILY PROTEIN"/>
    <property type="match status" value="1"/>
</dbReference>
<sequence>MAKTAQCSMENQLGCGIMGGIFNLRGYMSRKTLVPALPAKPSKPQRRRSVESVLPLPDSSLPPPKPDLKPTRRPELAPAGARNSTSHQKSNPMRPSDASRSSTSSSSSSSTNEKKLHKESSGNHAEHLNNSKDRVRSSSGNVILKGSNLGNLKQLGTSSLLLEAASTNPKPRNGFSKVHTNGVMGNIIRQPGDEYRHYPNLASKLDPEGLKNMGNEAYKQGRFGEALALYEQAISLDPKNAVYWGNKSAALVCLGKLLEAAVGCEEAILLDPNYQKAHVRLAAIYHRLGEAEKALYHYNYTGESANPKETARAQALHEHLRKCTVARKGNEWSSLLKETHSALCSGADSAPQIFALQTEALLNLQRHQEACEVYSKGPDFAIESCTKLFGLATSSYLLMIRAQVFLVTGRFEDAVTAAQNAARLDPGNKEVSLMVKRTRAVSSARISGNLLFRASKYAEACIVYNEGLEYDPCNSVLLCNRAACRSKLGQFEKAIEDCTAALVVQPSYGKPRLRRADCNAKLERWEAAIQDYEMLIRETPGDEEVAKALFEAQVQLKRHQGEDVEDMKFGSNLVLISSNERFRHFVTSPGMSVVLFCNKAKHMQVVQLMEQVCKRFPSVNFLKVEVEDHPYLAKSEGVSSIPAFKIYKNGSRVKEIPGNNRDLLEKSVKLYSG</sequence>
<accession>A0AAV5M687</accession>
<dbReference type="PANTHER" id="PTHR46050">
    <property type="entry name" value="TPR REPEAT-CONTAINING THIOREDOXIN"/>
    <property type="match status" value="1"/>
</dbReference>
<dbReference type="PROSITE" id="PS50293">
    <property type="entry name" value="TPR_REGION"/>
    <property type="match status" value="1"/>
</dbReference>
<dbReference type="InterPro" id="IPR019734">
    <property type="entry name" value="TPR_rpt"/>
</dbReference>
<feature type="compositionally biased region" description="Basic and acidic residues" evidence="2">
    <location>
        <begin position="112"/>
        <end position="136"/>
    </location>
</feature>
<feature type="domain" description="Thioredoxin" evidence="3">
    <location>
        <begin position="596"/>
        <end position="667"/>
    </location>
</feature>
<dbReference type="InterPro" id="IPR044534">
    <property type="entry name" value="TTL1-4"/>
</dbReference>
<dbReference type="Proteomes" id="UP001054252">
    <property type="component" value="Unassembled WGS sequence"/>
</dbReference>
<evidence type="ECO:0000259" key="3">
    <source>
        <dbReference type="Pfam" id="PF00085"/>
    </source>
</evidence>
<organism evidence="4 5">
    <name type="scientific">Rubroshorea leprosula</name>
    <dbReference type="NCBI Taxonomy" id="152421"/>
    <lineage>
        <taxon>Eukaryota</taxon>
        <taxon>Viridiplantae</taxon>
        <taxon>Streptophyta</taxon>
        <taxon>Embryophyta</taxon>
        <taxon>Tracheophyta</taxon>
        <taxon>Spermatophyta</taxon>
        <taxon>Magnoliopsida</taxon>
        <taxon>eudicotyledons</taxon>
        <taxon>Gunneridae</taxon>
        <taxon>Pentapetalae</taxon>
        <taxon>rosids</taxon>
        <taxon>malvids</taxon>
        <taxon>Malvales</taxon>
        <taxon>Dipterocarpaceae</taxon>
        <taxon>Rubroshorea</taxon>
    </lineage>
</organism>
<evidence type="ECO:0000313" key="4">
    <source>
        <dbReference type="EMBL" id="GKV44037.1"/>
    </source>
</evidence>
<evidence type="ECO:0000313" key="5">
    <source>
        <dbReference type="Proteomes" id="UP001054252"/>
    </source>
</evidence>
<dbReference type="GO" id="GO:0006950">
    <property type="term" value="P:response to stress"/>
    <property type="evidence" value="ECO:0007669"/>
    <property type="project" value="UniProtKB-ARBA"/>
</dbReference>
<evidence type="ECO:0000256" key="1">
    <source>
        <dbReference type="PROSITE-ProRule" id="PRU00339"/>
    </source>
</evidence>
<feature type="compositionally biased region" description="Low complexity" evidence="2">
    <location>
        <begin position="99"/>
        <end position="111"/>
    </location>
</feature>
<feature type="region of interest" description="Disordered" evidence="2">
    <location>
        <begin position="36"/>
        <end position="147"/>
    </location>
</feature>
<dbReference type="EMBL" id="BPVZ01000176">
    <property type="protein sequence ID" value="GKV44037.1"/>
    <property type="molecule type" value="Genomic_DNA"/>
</dbReference>
<dbReference type="Gene3D" id="3.40.30.10">
    <property type="entry name" value="Glutaredoxin"/>
    <property type="match status" value="1"/>
</dbReference>
<dbReference type="SUPFAM" id="SSF52833">
    <property type="entry name" value="Thioredoxin-like"/>
    <property type="match status" value="1"/>
</dbReference>
<evidence type="ECO:0000256" key="2">
    <source>
        <dbReference type="SAM" id="MobiDB-lite"/>
    </source>
</evidence>
<protein>
    <recommendedName>
        <fullName evidence="3">Thioredoxin domain-containing protein</fullName>
    </recommendedName>
</protein>
<dbReference type="InterPro" id="IPR013766">
    <property type="entry name" value="Thioredoxin_domain"/>
</dbReference>
<dbReference type="Pfam" id="PF00515">
    <property type="entry name" value="TPR_1"/>
    <property type="match status" value="2"/>
</dbReference>
<feature type="repeat" description="TPR" evidence="1">
    <location>
        <begin position="395"/>
        <end position="428"/>
    </location>
</feature>
<dbReference type="AlphaFoldDB" id="A0AAV5M687"/>
<dbReference type="CDD" id="cd02947">
    <property type="entry name" value="TRX_family"/>
    <property type="match status" value="1"/>
</dbReference>
<keyword evidence="5" id="KW-1185">Reference proteome</keyword>
<name>A0AAV5M687_9ROSI</name>
<proteinExistence type="predicted"/>
<dbReference type="InterPro" id="IPR036249">
    <property type="entry name" value="Thioredoxin-like_sf"/>
</dbReference>
<dbReference type="Pfam" id="PF00085">
    <property type="entry name" value="Thioredoxin"/>
    <property type="match status" value="1"/>
</dbReference>
<feature type="compositionally biased region" description="Basic and acidic residues" evidence="2">
    <location>
        <begin position="66"/>
        <end position="75"/>
    </location>
</feature>
<dbReference type="SMART" id="SM00028">
    <property type="entry name" value="TPR"/>
    <property type="match status" value="6"/>
</dbReference>
<dbReference type="SUPFAM" id="SSF48452">
    <property type="entry name" value="TPR-like"/>
    <property type="match status" value="1"/>
</dbReference>